<feature type="domain" description="Peptidase M50" evidence="8">
    <location>
        <begin position="124"/>
        <end position="436"/>
    </location>
</feature>
<accession>A0A1V9ZF41</accession>
<evidence type="ECO:0000256" key="5">
    <source>
        <dbReference type="ARBA" id="ARBA00032658"/>
    </source>
</evidence>
<dbReference type="InterPro" id="IPR001193">
    <property type="entry name" value="MBTPS2"/>
</dbReference>
<keyword evidence="7" id="KW-0732">Signal</keyword>
<keyword evidence="2 6" id="KW-0812">Transmembrane</keyword>
<dbReference type="PANTHER" id="PTHR13325:SF3">
    <property type="entry name" value="MEMBRANE-BOUND TRANSCRIPTION FACTOR SITE-2 PROTEASE"/>
    <property type="match status" value="1"/>
</dbReference>
<dbReference type="GO" id="GO:0004222">
    <property type="term" value="F:metalloendopeptidase activity"/>
    <property type="evidence" value="ECO:0007669"/>
    <property type="project" value="InterPro"/>
</dbReference>
<dbReference type="STRING" id="1202772.A0A1V9ZF41"/>
<keyword evidence="3 6" id="KW-1133">Transmembrane helix</keyword>
<dbReference type="AlphaFoldDB" id="A0A1V9ZF41"/>
<dbReference type="GO" id="GO:0031293">
    <property type="term" value="P:membrane protein intracellular domain proteolysis"/>
    <property type="evidence" value="ECO:0007669"/>
    <property type="project" value="TreeGrafter"/>
</dbReference>
<feature type="transmembrane region" description="Helical" evidence="6">
    <location>
        <begin position="61"/>
        <end position="83"/>
    </location>
</feature>
<feature type="transmembrane region" description="Helical" evidence="6">
    <location>
        <begin position="186"/>
        <end position="206"/>
    </location>
</feature>
<evidence type="ECO:0000256" key="1">
    <source>
        <dbReference type="ARBA" id="ARBA00004127"/>
    </source>
</evidence>
<organism evidence="9 10">
    <name type="scientific">Achlya hypogyna</name>
    <name type="common">Oomycete</name>
    <name type="synonym">Protoachlya hypogyna</name>
    <dbReference type="NCBI Taxonomy" id="1202772"/>
    <lineage>
        <taxon>Eukaryota</taxon>
        <taxon>Sar</taxon>
        <taxon>Stramenopiles</taxon>
        <taxon>Oomycota</taxon>
        <taxon>Saprolegniomycetes</taxon>
        <taxon>Saprolegniales</taxon>
        <taxon>Achlyaceae</taxon>
        <taxon>Achlya</taxon>
    </lineage>
</organism>
<gene>
    <name evidence="9" type="ORF">ACHHYP_14460</name>
</gene>
<feature type="transmembrane region" description="Helical" evidence="6">
    <location>
        <begin position="400"/>
        <end position="422"/>
    </location>
</feature>
<dbReference type="EMBL" id="JNBR01000137">
    <property type="protein sequence ID" value="OQR96625.1"/>
    <property type="molecule type" value="Genomic_DNA"/>
</dbReference>
<sequence length="466" mass="52153">MLLMWVAGLALGWAGVYTFLQMTTTADENIHVLPAFVCKEISWFNERVFELGRQFPTALKTWFSVGSVVAAVGMTVGTAYVTWTLIMLVVQKLVSVQVDVPLSDASIMIPGVTMPMNATVYLWATVFLAVSFHEFGHALAAALCEIRIKSVGIFFAVVFPGAYVRFDSYYNVGLLDQIKIQSAGIWHNSILCLLCFCQLQLLPFYLSPFFDLNQGMTVISIPEMSAFEGIVSLGDVIISVDHQPTLNWGQWRAEIDNLAKLVETKDAKDHGYCIPMALLQVHQSAMTESSCCRPDTDSDAECFTYNNGAHTTCLDGKEVGDLSTTRCHARIEGTCGETRVCVTPRIESMQTLIRLAFQDGRVVMLHGFPADLHAELEVMEYTTQMSPLWWIQVPTSLHRFWSFLLNISGTIGFFNALPIHYFDGSHLCASYLTYLVADERRRQQWLTAFLYFGDAVVLSTFVLRLV</sequence>
<feature type="chain" id="PRO_5047353854" description="Endopeptidase S2P" evidence="7">
    <location>
        <begin position="19"/>
        <end position="466"/>
    </location>
</feature>
<dbReference type="GO" id="GO:1905897">
    <property type="term" value="P:regulation of response to endoplasmic reticulum stress"/>
    <property type="evidence" value="ECO:0007669"/>
    <property type="project" value="TreeGrafter"/>
</dbReference>
<feature type="signal peptide" evidence="7">
    <location>
        <begin position="1"/>
        <end position="18"/>
    </location>
</feature>
<keyword evidence="9" id="KW-0378">Hydrolase</keyword>
<keyword evidence="9" id="KW-0645">Protease</keyword>
<dbReference type="PANTHER" id="PTHR13325">
    <property type="entry name" value="PROTEASE M50 MEMBRANE-BOUND TRANSCRIPTION FACTOR SITE 2 PROTEASE"/>
    <property type="match status" value="1"/>
</dbReference>
<evidence type="ECO:0000313" key="9">
    <source>
        <dbReference type="EMBL" id="OQR96625.1"/>
    </source>
</evidence>
<comment type="caution">
    <text evidence="9">The sequence shown here is derived from an EMBL/GenBank/DDBJ whole genome shotgun (WGS) entry which is preliminary data.</text>
</comment>
<reference evidence="9 10" key="1">
    <citation type="journal article" date="2014" name="Genome Biol. Evol.">
        <title>The secreted proteins of Achlya hypogyna and Thraustotheca clavata identify the ancestral oomycete secretome and reveal gene acquisitions by horizontal gene transfer.</title>
        <authorList>
            <person name="Misner I."/>
            <person name="Blouin N."/>
            <person name="Leonard G."/>
            <person name="Richards T.A."/>
            <person name="Lane C.E."/>
        </authorList>
    </citation>
    <scope>NUCLEOTIDE SEQUENCE [LARGE SCALE GENOMIC DNA]</scope>
    <source>
        <strain evidence="9 10">ATCC 48635</strain>
    </source>
</reference>
<evidence type="ECO:0000259" key="8">
    <source>
        <dbReference type="Pfam" id="PF02163"/>
    </source>
</evidence>
<name>A0A1V9ZF41_ACHHY</name>
<dbReference type="GO" id="GO:0012505">
    <property type="term" value="C:endomembrane system"/>
    <property type="evidence" value="ECO:0007669"/>
    <property type="project" value="UniProtKB-SubCell"/>
</dbReference>
<proteinExistence type="predicted"/>
<keyword evidence="4 6" id="KW-0472">Membrane</keyword>
<evidence type="ECO:0000256" key="4">
    <source>
        <dbReference type="ARBA" id="ARBA00023136"/>
    </source>
</evidence>
<comment type="subcellular location">
    <subcellularLocation>
        <location evidence="1">Endomembrane system</location>
        <topology evidence="1">Multi-pass membrane protein</topology>
    </subcellularLocation>
</comment>
<evidence type="ECO:0000313" key="10">
    <source>
        <dbReference type="Proteomes" id="UP000243579"/>
    </source>
</evidence>
<dbReference type="OrthoDB" id="69989at2759"/>
<evidence type="ECO:0000256" key="3">
    <source>
        <dbReference type="ARBA" id="ARBA00022989"/>
    </source>
</evidence>
<dbReference type="Pfam" id="PF02163">
    <property type="entry name" value="Peptidase_M50"/>
    <property type="match status" value="1"/>
</dbReference>
<dbReference type="Proteomes" id="UP000243579">
    <property type="component" value="Unassembled WGS sequence"/>
</dbReference>
<evidence type="ECO:0000256" key="2">
    <source>
        <dbReference type="ARBA" id="ARBA00022692"/>
    </source>
</evidence>
<dbReference type="GO" id="GO:0016020">
    <property type="term" value="C:membrane"/>
    <property type="evidence" value="ECO:0007669"/>
    <property type="project" value="InterPro"/>
</dbReference>
<keyword evidence="10" id="KW-1185">Reference proteome</keyword>
<dbReference type="PRINTS" id="PR01000">
    <property type="entry name" value="SREBPS2PTASE"/>
</dbReference>
<dbReference type="InterPro" id="IPR008915">
    <property type="entry name" value="Peptidase_M50"/>
</dbReference>
<dbReference type="GO" id="GO:0005737">
    <property type="term" value="C:cytoplasm"/>
    <property type="evidence" value="ECO:0007669"/>
    <property type="project" value="TreeGrafter"/>
</dbReference>
<feature type="transmembrane region" description="Helical" evidence="6">
    <location>
        <begin position="442"/>
        <end position="463"/>
    </location>
</feature>
<evidence type="ECO:0000256" key="7">
    <source>
        <dbReference type="SAM" id="SignalP"/>
    </source>
</evidence>
<evidence type="ECO:0000256" key="6">
    <source>
        <dbReference type="SAM" id="Phobius"/>
    </source>
</evidence>
<feature type="transmembrane region" description="Helical" evidence="6">
    <location>
        <begin position="150"/>
        <end position="166"/>
    </location>
</feature>
<protein>
    <recommendedName>
        <fullName evidence="5">Endopeptidase S2P</fullName>
    </recommendedName>
</protein>